<dbReference type="Pfam" id="PF18701">
    <property type="entry name" value="DUF5641"/>
    <property type="match status" value="1"/>
</dbReference>
<feature type="domain" description="DUF5641" evidence="2">
    <location>
        <begin position="47"/>
        <end position="140"/>
    </location>
</feature>
<proteinExistence type="predicted"/>
<reference evidence="3" key="1">
    <citation type="journal article" date="2023" name="Science">
        <title>Genome structures resolve the early diversification of teleost fishes.</title>
        <authorList>
            <person name="Parey E."/>
            <person name="Louis A."/>
            <person name="Montfort J."/>
            <person name="Bouchez O."/>
            <person name="Roques C."/>
            <person name="Iampietro C."/>
            <person name="Lluch J."/>
            <person name="Castinel A."/>
            <person name="Donnadieu C."/>
            <person name="Desvignes T."/>
            <person name="Floi Bucao C."/>
            <person name="Jouanno E."/>
            <person name="Wen M."/>
            <person name="Mejri S."/>
            <person name="Dirks R."/>
            <person name="Jansen H."/>
            <person name="Henkel C."/>
            <person name="Chen W.J."/>
            <person name="Zahm M."/>
            <person name="Cabau C."/>
            <person name="Klopp C."/>
            <person name="Thompson A.W."/>
            <person name="Robinson-Rechavi M."/>
            <person name="Braasch I."/>
            <person name="Lecointre G."/>
            <person name="Bobe J."/>
            <person name="Postlethwait J.H."/>
            <person name="Berthelot C."/>
            <person name="Roest Crollius H."/>
            <person name="Guiguen Y."/>
        </authorList>
    </citation>
    <scope>NUCLEOTIDE SEQUENCE</scope>
    <source>
        <strain evidence="3">WJC10195</strain>
    </source>
</reference>
<dbReference type="OrthoDB" id="10068969at2759"/>
<gene>
    <name evidence="3" type="ORF">SKAU_G00019780</name>
</gene>
<dbReference type="EMBL" id="JAINUF010000001">
    <property type="protein sequence ID" value="KAJ8381200.1"/>
    <property type="molecule type" value="Genomic_DNA"/>
</dbReference>
<evidence type="ECO:0000313" key="3">
    <source>
        <dbReference type="EMBL" id="KAJ8381200.1"/>
    </source>
</evidence>
<accession>A0A9Q1GBM6</accession>
<protein>
    <recommendedName>
        <fullName evidence="2">DUF5641 domain-containing protein</fullName>
    </recommendedName>
</protein>
<keyword evidence="4" id="KW-1185">Reference proteome</keyword>
<sequence>MPLVAYGPKPFSNPKGGSKDLSFSQAQSHSGQGLQKKLKLFLQTTLRRWKQVQYLSDIFWKWWTHEYLPLMQGHQKWNSAKRSFTPGDLVLIVDGTAPHNSWLMGRIIEIMPDFKGLVRRVRVKTKTSELERPISKLCLLQEAAAS</sequence>
<dbReference type="PANTHER" id="PTHR47331:SF3">
    <property type="match status" value="1"/>
</dbReference>
<comment type="caution">
    <text evidence="3">The sequence shown here is derived from an EMBL/GenBank/DDBJ whole genome shotgun (WGS) entry which is preliminary data.</text>
</comment>
<name>A0A9Q1GBM6_SYNKA</name>
<evidence type="ECO:0000259" key="2">
    <source>
        <dbReference type="Pfam" id="PF18701"/>
    </source>
</evidence>
<dbReference type="PANTHER" id="PTHR47331">
    <property type="entry name" value="PHD-TYPE DOMAIN-CONTAINING PROTEIN"/>
    <property type="match status" value="1"/>
</dbReference>
<feature type="region of interest" description="Disordered" evidence="1">
    <location>
        <begin position="1"/>
        <end position="28"/>
    </location>
</feature>
<dbReference type="InterPro" id="IPR040676">
    <property type="entry name" value="DUF5641"/>
</dbReference>
<organism evidence="3 4">
    <name type="scientific">Synaphobranchus kaupii</name>
    <name type="common">Kaup's arrowtooth eel</name>
    <dbReference type="NCBI Taxonomy" id="118154"/>
    <lineage>
        <taxon>Eukaryota</taxon>
        <taxon>Metazoa</taxon>
        <taxon>Chordata</taxon>
        <taxon>Craniata</taxon>
        <taxon>Vertebrata</taxon>
        <taxon>Euteleostomi</taxon>
        <taxon>Actinopterygii</taxon>
        <taxon>Neopterygii</taxon>
        <taxon>Teleostei</taxon>
        <taxon>Anguilliformes</taxon>
        <taxon>Synaphobranchidae</taxon>
        <taxon>Synaphobranchus</taxon>
    </lineage>
</organism>
<dbReference type="Proteomes" id="UP001152622">
    <property type="component" value="Chromosome 1"/>
</dbReference>
<evidence type="ECO:0000256" key="1">
    <source>
        <dbReference type="SAM" id="MobiDB-lite"/>
    </source>
</evidence>
<evidence type="ECO:0000313" key="4">
    <source>
        <dbReference type="Proteomes" id="UP001152622"/>
    </source>
</evidence>
<dbReference type="AlphaFoldDB" id="A0A9Q1GBM6"/>